<feature type="transmembrane region" description="Helical" evidence="1">
    <location>
        <begin position="84"/>
        <end position="103"/>
    </location>
</feature>
<dbReference type="RefSeq" id="WP_261299209.1">
    <property type="nucleotide sequence ID" value="NZ_JAMTCD010000019.1"/>
</dbReference>
<evidence type="ECO:0000313" key="2">
    <source>
        <dbReference type="EMBL" id="MCT7942860.1"/>
    </source>
</evidence>
<name>A0A9X3AVN7_9GAMM</name>
<keyword evidence="3" id="KW-1185">Reference proteome</keyword>
<proteinExistence type="predicted"/>
<reference evidence="2" key="1">
    <citation type="journal article" date="2023" name="Int. J. Syst. Evol. Microbiol.">
        <title>&lt;i&gt;Shewanella septentrionalis&lt;/i&gt; sp. nov. and &lt;i&gt;Shewanella holmiensis&lt;/i&gt; sp. nov., isolated from Baltic Sea water and sediments.</title>
        <authorList>
            <person name="Martin-Rodriguez A.J."/>
            <person name="Thorell K."/>
            <person name="Joffre E."/>
            <person name="Jensie-Markopoulos S."/>
            <person name="Moore E.R.B."/>
            <person name="Sjoling A."/>
        </authorList>
    </citation>
    <scope>NUCLEOTIDE SEQUENCE</scope>
    <source>
        <strain evidence="2">SP1S2-7</strain>
    </source>
</reference>
<dbReference type="GO" id="GO:0005886">
    <property type="term" value="C:plasma membrane"/>
    <property type="evidence" value="ECO:0007669"/>
    <property type="project" value="TreeGrafter"/>
</dbReference>
<dbReference type="PANTHER" id="PTHR34980:SF2">
    <property type="entry name" value="INNER MEMBRANE PROTEIN YHAH-RELATED"/>
    <property type="match status" value="1"/>
</dbReference>
<feature type="transmembrane region" description="Helical" evidence="1">
    <location>
        <begin position="50"/>
        <end position="72"/>
    </location>
</feature>
<keyword evidence="1" id="KW-1133">Transmembrane helix</keyword>
<dbReference type="Proteomes" id="UP001155546">
    <property type="component" value="Unassembled WGS sequence"/>
</dbReference>
<accession>A0A9X3AVN7</accession>
<dbReference type="Pfam" id="PF05656">
    <property type="entry name" value="DUF805"/>
    <property type="match status" value="1"/>
</dbReference>
<dbReference type="Gene3D" id="1.20.1740.10">
    <property type="entry name" value="Amino acid/polyamine transporter I"/>
    <property type="match status" value="1"/>
</dbReference>
<keyword evidence="1" id="KW-0812">Transmembrane</keyword>
<dbReference type="InterPro" id="IPR008523">
    <property type="entry name" value="DUF805"/>
</dbReference>
<protein>
    <submittedName>
        <fullName evidence="2">DUF805 domain-containing protein</fullName>
    </submittedName>
</protein>
<dbReference type="EMBL" id="JAMTCD010000019">
    <property type="protein sequence ID" value="MCT7942860.1"/>
    <property type="molecule type" value="Genomic_DNA"/>
</dbReference>
<sequence length="127" mass="14428">MEWYVKVLKQYFVFSGRARRKEYWMFTLFNFIVSFVLSLVDMGIGSFDEVTGLGALSGIYTLLVLIPSIAVAVRRLHDTNHSGWWLLIGLIPLLGALFLLVVFCFDSKEDNEYGPNPKMLTDDALNA</sequence>
<dbReference type="AlphaFoldDB" id="A0A9X3AVN7"/>
<feature type="transmembrane region" description="Helical" evidence="1">
    <location>
        <begin position="23"/>
        <end position="44"/>
    </location>
</feature>
<gene>
    <name evidence="2" type="ORF">NE535_13795</name>
</gene>
<comment type="caution">
    <text evidence="2">The sequence shown here is derived from an EMBL/GenBank/DDBJ whole genome shotgun (WGS) entry which is preliminary data.</text>
</comment>
<evidence type="ECO:0000256" key="1">
    <source>
        <dbReference type="SAM" id="Phobius"/>
    </source>
</evidence>
<organism evidence="2 3">
    <name type="scientific">Shewanella holmiensis</name>
    <dbReference type="NCBI Taxonomy" id="2952222"/>
    <lineage>
        <taxon>Bacteria</taxon>
        <taxon>Pseudomonadati</taxon>
        <taxon>Pseudomonadota</taxon>
        <taxon>Gammaproteobacteria</taxon>
        <taxon>Alteromonadales</taxon>
        <taxon>Shewanellaceae</taxon>
        <taxon>Shewanella</taxon>
    </lineage>
</organism>
<dbReference type="PANTHER" id="PTHR34980">
    <property type="entry name" value="INNER MEMBRANE PROTEIN-RELATED-RELATED"/>
    <property type="match status" value="1"/>
</dbReference>
<keyword evidence="1" id="KW-0472">Membrane</keyword>
<evidence type="ECO:0000313" key="3">
    <source>
        <dbReference type="Proteomes" id="UP001155546"/>
    </source>
</evidence>